<dbReference type="Proteomes" id="UP001596174">
    <property type="component" value="Unassembled WGS sequence"/>
</dbReference>
<proteinExistence type="predicted"/>
<accession>A0ABW1G912</accession>
<evidence type="ECO:0000313" key="3">
    <source>
        <dbReference type="Proteomes" id="UP001596174"/>
    </source>
</evidence>
<evidence type="ECO:0000313" key="2">
    <source>
        <dbReference type="EMBL" id="MFC5910435.1"/>
    </source>
</evidence>
<gene>
    <name evidence="2" type="ORF">ACFP3V_24850</name>
</gene>
<dbReference type="EMBL" id="JBHSQJ010000118">
    <property type="protein sequence ID" value="MFC5910435.1"/>
    <property type="molecule type" value="Genomic_DNA"/>
</dbReference>
<name>A0ABW1G912_9ACTN</name>
<feature type="coiled-coil region" evidence="1">
    <location>
        <begin position="3"/>
        <end position="37"/>
    </location>
</feature>
<keyword evidence="3" id="KW-1185">Reference proteome</keyword>
<dbReference type="RefSeq" id="WP_380587603.1">
    <property type="nucleotide sequence ID" value="NZ_JBHSQJ010000118.1"/>
</dbReference>
<evidence type="ECO:0000256" key="1">
    <source>
        <dbReference type="SAM" id="Coils"/>
    </source>
</evidence>
<protein>
    <submittedName>
        <fullName evidence="2">Uncharacterized protein</fullName>
    </submittedName>
</protein>
<sequence length="70" mass="7681">MPDNAAHAEIRRLAALLREAEDEIAQLRCENARLRARQVATVVLPDRTVAQGPMASDLRAGFEPLALHGH</sequence>
<organism evidence="2 3">
    <name type="scientific">Streptacidiphilus monticola</name>
    <dbReference type="NCBI Taxonomy" id="2161674"/>
    <lineage>
        <taxon>Bacteria</taxon>
        <taxon>Bacillati</taxon>
        <taxon>Actinomycetota</taxon>
        <taxon>Actinomycetes</taxon>
        <taxon>Kitasatosporales</taxon>
        <taxon>Streptomycetaceae</taxon>
        <taxon>Streptacidiphilus</taxon>
    </lineage>
</organism>
<comment type="caution">
    <text evidence="2">The sequence shown here is derived from an EMBL/GenBank/DDBJ whole genome shotgun (WGS) entry which is preliminary data.</text>
</comment>
<reference evidence="3" key="1">
    <citation type="journal article" date="2019" name="Int. J. Syst. Evol. Microbiol.">
        <title>The Global Catalogue of Microorganisms (GCM) 10K type strain sequencing project: providing services to taxonomists for standard genome sequencing and annotation.</title>
        <authorList>
            <consortium name="The Broad Institute Genomics Platform"/>
            <consortium name="The Broad Institute Genome Sequencing Center for Infectious Disease"/>
            <person name="Wu L."/>
            <person name="Ma J."/>
        </authorList>
    </citation>
    <scope>NUCLEOTIDE SEQUENCE [LARGE SCALE GENOMIC DNA]</scope>
    <source>
        <strain evidence="3">JCM 4816</strain>
    </source>
</reference>
<keyword evidence="1" id="KW-0175">Coiled coil</keyword>